<feature type="region of interest" description="Disordered" evidence="1">
    <location>
        <begin position="1"/>
        <end position="246"/>
    </location>
</feature>
<organism evidence="2 3">
    <name type="scientific">Saxophila tyrrhenica</name>
    <dbReference type="NCBI Taxonomy" id="1690608"/>
    <lineage>
        <taxon>Eukaryota</taxon>
        <taxon>Fungi</taxon>
        <taxon>Dikarya</taxon>
        <taxon>Ascomycota</taxon>
        <taxon>Pezizomycotina</taxon>
        <taxon>Dothideomycetes</taxon>
        <taxon>Dothideomycetidae</taxon>
        <taxon>Mycosphaerellales</taxon>
        <taxon>Extremaceae</taxon>
        <taxon>Saxophila</taxon>
    </lineage>
</organism>
<gene>
    <name evidence="2" type="ORF">LTR77_004359</name>
</gene>
<evidence type="ECO:0000256" key="1">
    <source>
        <dbReference type="SAM" id="MobiDB-lite"/>
    </source>
</evidence>
<dbReference type="RefSeq" id="XP_064660243.1">
    <property type="nucleotide sequence ID" value="XM_064801613.1"/>
</dbReference>
<sequence>MPLENWSSRLGDGYPRYENDRYMRTPYEEHTLRDLDRANDPYASPPRRTRDDSPEDRRRFREEQRDLRPPPPPVLAVTLPTEEQRRSNTPDQRRGPYAGYRRGSETPPPGPRASRYRVPGYEEVARDVPLPRPNSRERLRYEPPGPSADPFNPNYGVADRPYGGGPPPRNPYGPGGRIYDRSRDNSPPRRSRSRDRNDVVDPEPNRAHHYQARVGEEWGLGEREAHRVRRRHEDRMRREHSCRRRR</sequence>
<feature type="compositionally biased region" description="Basic and acidic residues" evidence="1">
    <location>
        <begin position="214"/>
        <end position="239"/>
    </location>
</feature>
<comment type="caution">
    <text evidence="2">The sequence shown here is derived from an EMBL/GenBank/DDBJ whole genome shotgun (WGS) entry which is preliminary data.</text>
</comment>
<feature type="compositionally biased region" description="Basic and acidic residues" evidence="1">
    <location>
        <begin position="15"/>
        <end position="39"/>
    </location>
</feature>
<protein>
    <submittedName>
        <fullName evidence="2">Uncharacterized protein</fullName>
    </submittedName>
</protein>
<feature type="compositionally biased region" description="Basic and acidic residues" evidence="1">
    <location>
        <begin position="48"/>
        <end position="68"/>
    </location>
</feature>
<proteinExistence type="predicted"/>
<feature type="compositionally biased region" description="Basic and acidic residues" evidence="1">
    <location>
        <begin position="194"/>
        <end position="206"/>
    </location>
</feature>
<feature type="compositionally biased region" description="Basic and acidic residues" evidence="1">
    <location>
        <begin position="82"/>
        <end position="94"/>
    </location>
</feature>
<accession>A0AAV9PGU6</accession>
<evidence type="ECO:0000313" key="2">
    <source>
        <dbReference type="EMBL" id="KAK5171215.1"/>
    </source>
</evidence>
<reference evidence="2 3" key="1">
    <citation type="submission" date="2023-08" db="EMBL/GenBank/DDBJ databases">
        <title>Black Yeasts Isolated from many extreme environments.</title>
        <authorList>
            <person name="Coleine C."/>
            <person name="Stajich J.E."/>
            <person name="Selbmann L."/>
        </authorList>
    </citation>
    <scope>NUCLEOTIDE SEQUENCE [LARGE SCALE GENOMIC DNA]</scope>
    <source>
        <strain evidence="2 3">CCFEE 5935</strain>
    </source>
</reference>
<name>A0AAV9PGU6_9PEZI</name>
<keyword evidence="3" id="KW-1185">Reference proteome</keyword>
<dbReference type="Proteomes" id="UP001337655">
    <property type="component" value="Unassembled WGS sequence"/>
</dbReference>
<dbReference type="EMBL" id="JAVRRT010000006">
    <property type="protein sequence ID" value="KAK5171215.1"/>
    <property type="molecule type" value="Genomic_DNA"/>
</dbReference>
<feature type="compositionally biased region" description="Basic and acidic residues" evidence="1">
    <location>
        <begin position="178"/>
        <end position="187"/>
    </location>
</feature>
<dbReference type="GeneID" id="89925705"/>
<evidence type="ECO:0000313" key="3">
    <source>
        <dbReference type="Proteomes" id="UP001337655"/>
    </source>
</evidence>
<dbReference type="AlphaFoldDB" id="A0AAV9PGU6"/>